<organism evidence="5 6">
    <name type="scientific">Nocardioides marmotae</name>
    <dbReference type="NCBI Taxonomy" id="2663857"/>
    <lineage>
        <taxon>Bacteria</taxon>
        <taxon>Bacillati</taxon>
        <taxon>Actinomycetota</taxon>
        <taxon>Actinomycetes</taxon>
        <taxon>Propionibacteriales</taxon>
        <taxon>Nocardioidaceae</taxon>
        <taxon>Nocardioides</taxon>
    </lineage>
</organism>
<dbReference type="Pfam" id="PF13556">
    <property type="entry name" value="HTH_30"/>
    <property type="match status" value="1"/>
</dbReference>
<dbReference type="AlphaFoldDB" id="A0A6I3JCQ3"/>
<evidence type="ECO:0000259" key="4">
    <source>
        <dbReference type="Pfam" id="PF17853"/>
    </source>
</evidence>
<evidence type="ECO:0000313" key="5">
    <source>
        <dbReference type="EMBL" id="MTB95865.1"/>
    </source>
</evidence>
<dbReference type="PANTHER" id="PTHR33744:SF1">
    <property type="entry name" value="DNA-BINDING TRANSCRIPTIONAL ACTIVATOR ADER"/>
    <property type="match status" value="1"/>
</dbReference>
<dbReference type="EMBL" id="WLCI01000013">
    <property type="protein sequence ID" value="MTB95865.1"/>
    <property type="molecule type" value="Genomic_DNA"/>
</dbReference>
<protein>
    <recommendedName>
        <fullName evidence="7">PucR family transcriptional regulator</fullName>
    </recommendedName>
</protein>
<dbReference type="RefSeq" id="WP_154615312.1">
    <property type="nucleotide sequence ID" value="NZ_CP053660.1"/>
</dbReference>
<dbReference type="Pfam" id="PF07905">
    <property type="entry name" value="PucR"/>
    <property type="match status" value="1"/>
</dbReference>
<dbReference type="Proteomes" id="UP000433406">
    <property type="component" value="Unassembled WGS sequence"/>
</dbReference>
<comment type="similarity">
    <text evidence="1">Belongs to the CdaR family.</text>
</comment>
<evidence type="ECO:0000313" key="6">
    <source>
        <dbReference type="Proteomes" id="UP000433406"/>
    </source>
</evidence>
<evidence type="ECO:0008006" key="7">
    <source>
        <dbReference type="Google" id="ProtNLM"/>
    </source>
</evidence>
<dbReference type="InterPro" id="IPR041522">
    <property type="entry name" value="CdaR_GGDEF"/>
</dbReference>
<name>A0A6I3JCQ3_9ACTN</name>
<sequence>MAFTVQHLLEMPLLRRARPEVLVGGDLGAREVRWVHTSEIYGISPLLKGGEVLLTTGLGLVGASAPAIESYVASLAGQGVAALLLELGRTFTTPPEGLVAAARAHGLPLVVLHGVVPFIEVTEAVHPLLITGELDVLRRVDEVTARLHEALAGGTSGPELVALVAECCATAAGVYSPDGTLLLGEDVRAGGPLGSPMGPPGGPPGVAGGPPVEAAVGRHPWAVLALADTREPALPRLATLCAGVVDLRLGPTSGAGRRAGAGADLVLALAAGQHLPRADVLVRARAAGLAPAPGCLVVGLAVALRLPGATRPGLAATAEAAQAVFGAALVAEVDGELLVATTVRPLALRGRLADFAETLDAELDATVGGGVVRVAAGPLVEDPAGLARSLPAARDALHLAARLTPASRTVLASDVGVYRLLAGIVDDAELERFVEDQLGALLDHDARHGADLVPTLDAYLEAGLSKTVAAQALGVRRQTLYARLERIARLLGGLDLENRHVRTALDLALVGWRMRSSAVTRRGRG</sequence>
<evidence type="ECO:0000259" key="2">
    <source>
        <dbReference type="Pfam" id="PF07905"/>
    </source>
</evidence>
<evidence type="ECO:0000259" key="3">
    <source>
        <dbReference type="Pfam" id="PF13556"/>
    </source>
</evidence>
<feature type="domain" description="CdaR GGDEF-like" evidence="4">
    <location>
        <begin position="276"/>
        <end position="398"/>
    </location>
</feature>
<keyword evidence="6" id="KW-1185">Reference proteome</keyword>
<accession>A0A6I3JCQ3</accession>
<dbReference type="Pfam" id="PF17853">
    <property type="entry name" value="GGDEF_2"/>
    <property type="match status" value="1"/>
</dbReference>
<dbReference type="InterPro" id="IPR025736">
    <property type="entry name" value="PucR_C-HTH_dom"/>
</dbReference>
<dbReference type="InterPro" id="IPR042070">
    <property type="entry name" value="PucR_C-HTH_sf"/>
</dbReference>
<dbReference type="Gene3D" id="1.10.10.2840">
    <property type="entry name" value="PucR C-terminal helix-turn-helix domain"/>
    <property type="match status" value="1"/>
</dbReference>
<comment type="caution">
    <text evidence="5">The sequence shown here is derived from an EMBL/GenBank/DDBJ whole genome shotgun (WGS) entry which is preliminary data.</text>
</comment>
<feature type="domain" description="Purine catabolism PurC-like" evidence="2">
    <location>
        <begin position="8"/>
        <end position="127"/>
    </location>
</feature>
<evidence type="ECO:0000256" key="1">
    <source>
        <dbReference type="ARBA" id="ARBA00006754"/>
    </source>
</evidence>
<feature type="domain" description="PucR C-terminal helix-turn-helix" evidence="3">
    <location>
        <begin position="452"/>
        <end position="509"/>
    </location>
</feature>
<gene>
    <name evidence="5" type="ORF">GGQ22_12320</name>
</gene>
<proteinExistence type="inferred from homology"/>
<reference evidence="5 6" key="1">
    <citation type="submission" date="2019-10" db="EMBL/GenBank/DDBJ databases">
        <title>Nocardioides novel species isolated from the excrement of Marmot.</title>
        <authorList>
            <person name="Zhang G."/>
        </authorList>
    </citation>
    <scope>NUCLEOTIDE SEQUENCE [LARGE SCALE GENOMIC DNA]</scope>
    <source>
        <strain evidence="6">zg-579</strain>
    </source>
</reference>
<dbReference type="InterPro" id="IPR012914">
    <property type="entry name" value="PucR_dom"/>
</dbReference>
<dbReference type="PANTHER" id="PTHR33744">
    <property type="entry name" value="CARBOHYDRATE DIACID REGULATOR"/>
    <property type="match status" value="1"/>
</dbReference>
<dbReference type="InterPro" id="IPR051448">
    <property type="entry name" value="CdaR-like_regulators"/>
</dbReference>